<dbReference type="Pfam" id="PF00460">
    <property type="entry name" value="Flg_bb_rod"/>
    <property type="match status" value="1"/>
</dbReference>
<evidence type="ECO:0000259" key="2">
    <source>
        <dbReference type="Pfam" id="PF00460"/>
    </source>
</evidence>
<comment type="caution">
    <text evidence="3">The sequence shown here is derived from an EMBL/GenBank/DDBJ whole genome shotgun (WGS) entry which is preliminary data.</text>
</comment>
<keyword evidence="3" id="KW-0966">Cell projection</keyword>
<evidence type="ECO:0000313" key="4">
    <source>
        <dbReference type="Proteomes" id="UP001524587"/>
    </source>
</evidence>
<keyword evidence="3" id="KW-0969">Cilium</keyword>
<evidence type="ECO:0000313" key="3">
    <source>
        <dbReference type="EMBL" id="MCQ8279515.1"/>
    </source>
</evidence>
<reference evidence="3 4" key="1">
    <citation type="submission" date="2022-06" db="EMBL/GenBank/DDBJ databases">
        <title>Endosaccharibacter gen. nov., sp. nov., endophytic bacteria isolated from sugarcane.</title>
        <authorList>
            <person name="Pitiwittayakul N."/>
            <person name="Yukphan P."/>
            <person name="Charoenyingcharoen P."/>
            <person name="Tanasupawat S."/>
        </authorList>
    </citation>
    <scope>NUCLEOTIDE SEQUENCE [LARGE SCALE GENOMIC DNA]</scope>
    <source>
        <strain evidence="3 4">KSS8</strain>
    </source>
</reference>
<accession>A0ABT1W9F0</accession>
<sequence length="126" mass="13778">MDAGGTDLLGLAASRLNWLDQRQKVLARNIANSDTPNFMPRDEQSFDDVMRNGTLALTQTNSRDLAGDTSNAGTVAMKVKSRSINGNGVALDEQMMKVADTDTQQRLVTSLYSRYMGMFQTAIGKN</sequence>
<protein>
    <submittedName>
        <fullName evidence="3">Flagellar basal body protein</fullName>
    </submittedName>
</protein>
<proteinExistence type="predicted"/>
<evidence type="ECO:0000256" key="1">
    <source>
        <dbReference type="ARBA" id="ARBA00004117"/>
    </source>
</evidence>
<dbReference type="RefSeq" id="WP_422865000.1">
    <property type="nucleotide sequence ID" value="NZ_JAMSKV010000013.1"/>
</dbReference>
<name>A0ABT1W9F0_9PROT</name>
<keyword evidence="4" id="KW-1185">Reference proteome</keyword>
<dbReference type="Proteomes" id="UP001524587">
    <property type="component" value="Unassembled WGS sequence"/>
</dbReference>
<dbReference type="EMBL" id="JAMSKV010000013">
    <property type="protein sequence ID" value="MCQ8279515.1"/>
    <property type="molecule type" value="Genomic_DNA"/>
</dbReference>
<dbReference type="InterPro" id="IPR001444">
    <property type="entry name" value="Flag_bb_rod_N"/>
</dbReference>
<organism evidence="3 4">
    <name type="scientific">Endosaccharibacter trunci</name>
    <dbReference type="NCBI Taxonomy" id="2812733"/>
    <lineage>
        <taxon>Bacteria</taxon>
        <taxon>Pseudomonadati</taxon>
        <taxon>Pseudomonadota</taxon>
        <taxon>Alphaproteobacteria</taxon>
        <taxon>Acetobacterales</taxon>
        <taxon>Acetobacteraceae</taxon>
        <taxon>Endosaccharibacter</taxon>
    </lineage>
</organism>
<feature type="domain" description="Flagellar basal body rod protein N-terminal" evidence="2">
    <location>
        <begin position="12"/>
        <end position="38"/>
    </location>
</feature>
<comment type="subcellular location">
    <subcellularLocation>
        <location evidence="1">Bacterial flagellum basal body</location>
    </subcellularLocation>
</comment>
<gene>
    <name evidence="3" type="ORF">NFI95_13800</name>
</gene>
<keyword evidence="3" id="KW-0282">Flagellum</keyword>